<proteinExistence type="predicted"/>
<comment type="caution">
    <text evidence="1">The sequence shown here is derived from an EMBL/GenBank/DDBJ whole genome shotgun (WGS) entry which is preliminary data.</text>
</comment>
<dbReference type="RefSeq" id="WP_246348914.1">
    <property type="nucleotide sequence ID" value="NZ_JACHES010000004.1"/>
</dbReference>
<protein>
    <submittedName>
        <fullName evidence="1">Uncharacterized protein</fullName>
    </submittedName>
</protein>
<evidence type="ECO:0000313" key="2">
    <source>
        <dbReference type="Proteomes" id="UP000523528"/>
    </source>
</evidence>
<reference evidence="1 2" key="1">
    <citation type="submission" date="2020-08" db="EMBL/GenBank/DDBJ databases">
        <title>Genomic Encyclopedia of Type Strains, Phase IV (KMG-IV): sequencing the most valuable type-strain genomes for metagenomic binning, comparative biology and taxonomic classification.</title>
        <authorList>
            <person name="Goeker M."/>
        </authorList>
    </citation>
    <scope>NUCLEOTIDE SEQUENCE [LARGE SCALE GENOMIC DNA]</scope>
    <source>
        <strain evidence="1 2">DSM 23211</strain>
    </source>
</reference>
<accession>A0A7W9YQ98</accession>
<dbReference type="Proteomes" id="UP000523528">
    <property type="component" value="Unassembled WGS sequence"/>
</dbReference>
<evidence type="ECO:0000313" key="1">
    <source>
        <dbReference type="EMBL" id="MBB6176365.1"/>
    </source>
</evidence>
<sequence>MFEIVGRLRCPICSEPVQLGEKVFLDIINTVIHQKCYYKSPQRKLPIKDEGSFQKMLLKYPFFSMKRTRMIVCENPLSLEKGFTKRFRFL</sequence>
<name>A0A7W9YQ98_9BACL</name>
<organism evidence="1 2">
    <name type="scientific">Anoxybacillus tengchongensis</name>
    <dbReference type="NCBI Taxonomy" id="576944"/>
    <lineage>
        <taxon>Bacteria</taxon>
        <taxon>Bacillati</taxon>
        <taxon>Bacillota</taxon>
        <taxon>Bacilli</taxon>
        <taxon>Bacillales</taxon>
        <taxon>Anoxybacillaceae</taxon>
        <taxon>Anoxybacillus</taxon>
    </lineage>
</organism>
<keyword evidence="2" id="KW-1185">Reference proteome</keyword>
<gene>
    <name evidence="1" type="ORF">HNQ82_001179</name>
</gene>
<dbReference type="AlphaFoldDB" id="A0A7W9YQ98"/>
<dbReference type="EMBL" id="JACHES010000004">
    <property type="protein sequence ID" value="MBB6176365.1"/>
    <property type="molecule type" value="Genomic_DNA"/>
</dbReference>